<proteinExistence type="predicted"/>
<dbReference type="Proteomes" id="UP000312512">
    <property type="component" value="Unassembled WGS sequence"/>
</dbReference>
<sequence length="190" mass="20741">MAPPNDASPSWRPSYRPLDGQSSWCERRRPQRRFEAIAVVAGEGISVEIACRVLAVSVSGHYAWRGRPPSPRAVRHVWLTDLIRQIHQRSRGTYGARRVHTELTLPHQVSVSHGAVELSCAAQGWKASAAGPSGGAQSQTRSLMTWSTGRSHGPSPTSGYPSITRPAMVLWAMIILMGRRLARSASPKST</sequence>
<organism evidence="3 4">
    <name type="scientific">Nonomuraea phyllanthi</name>
    <dbReference type="NCBI Taxonomy" id="2219224"/>
    <lineage>
        <taxon>Bacteria</taxon>
        <taxon>Bacillati</taxon>
        <taxon>Actinomycetota</taxon>
        <taxon>Actinomycetes</taxon>
        <taxon>Streptosporangiales</taxon>
        <taxon>Streptosporangiaceae</taxon>
        <taxon>Nonomuraea</taxon>
    </lineage>
</organism>
<evidence type="ECO:0000256" key="1">
    <source>
        <dbReference type="SAM" id="MobiDB-lite"/>
    </source>
</evidence>
<evidence type="ECO:0000259" key="2">
    <source>
        <dbReference type="Pfam" id="PF13276"/>
    </source>
</evidence>
<accession>A0A5C4UU13</accession>
<feature type="compositionally biased region" description="Low complexity" evidence="1">
    <location>
        <begin position="129"/>
        <end position="139"/>
    </location>
</feature>
<name>A0A5C4UU13_9ACTN</name>
<feature type="domain" description="HTH-like" evidence="2">
    <location>
        <begin position="79"/>
        <end position="128"/>
    </location>
</feature>
<dbReference type="Pfam" id="PF13276">
    <property type="entry name" value="HTH_21"/>
    <property type="match status" value="1"/>
</dbReference>
<feature type="compositionally biased region" description="Polar residues" evidence="1">
    <location>
        <begin position="140"/>
        <end position="160"/>
    </location>
</feature>
<feature type="region of interest" description="Disordered" evidence="1">
    <location>
        <begin position="1"/>
        <end position="22"/>
    </location>
</feature>
<keyword evidence="4" id="KW-1185">Reference proteome</keyword>
<evidence type="ECO:0000313" key="4">
    <source>
        <dbReference type="Proteomes" id="UP000312512"/>
    </source>
</evidence>
<gene>
    <name evidence="3" type="ORF">FH608_050820</name>
</gene>
<dbReference type="AlphaFoldDB" id="A0A5C4UU13"/>
<evidence type="ECO:0000313" key="3">
    <source>
        <dbReference type="EMBL" id="KAB8181555.1"/>
    </source>
</evidence>
<dbReference type="OrthoDB" id="3254719at2"/>
<dbReference type="EMBL" id="VDLX02000045">
    <property type="protein sequence ID" value="KAB8181555.1"/>
    <property type="molecule type" value="Genomic_DNA"/>
</dbReference>
<dbReference type="InterPro" id="IPR025948">
    <property type="entry name" value="HTH-like_dom"/>
</dbReference>
<comment type="caution">
    <text evidence="3">The sequence shown here is derived from an EMBL/GenBank/DDBJ whole genome shotgun (WGS) entry which is preliminary data.</text>
</comment>
<protein>
    <submittedName>
        <fullName evidence="3">IS3 family transposase</fullName>
    </submittedName>
</protein>
<reference evidence="3 4" key="1">
    <citation type="submission" date="2019-10" db="EMBL/GenBank/DDBJ databases">
        <title>Nonomuraea sp. nov., isolated from Phyllanthus amarus.</title>
        <authorList>
            <person name="Klykleung N."/>
            <person name="Tanasupawat S."/>
        </authorList>
    </citation>
    <scope>NUCLEOTIDE SEQUENCE [LARGE SCALE GENOMIC DNA]</scope>
    <source>
        <strain evidence="3 4">PA1-10</strain>
    </source>
</reference>
<feature type="region of interest" description="Disordered" evidence="1">
    <location>
        <begin position="129"/>
        <end position="160"/>
    </location>
</feature>